<evidence type="ECO:0000256" key="1">
    <source>
        <dbReference type="SAM" id="MobiDB-lite"/>
    </source>
</evidence>
<feature type="region of interest" description="Disordered" evidence="1">
    <location>
        <begin position="120"/>
        <end position="191"/>
    </location>
</feature>
<reference evidence="2" key="2">
    <citation type="submission" date="2018-05" db="EMBL/GenBank/DDBJ databases">
        <title>OgluRS3 (Oryza glumaepatula Reference Sequence Version 3).</title>
        <authorList>
            <person name="Zhang J."/>
            <person name="Kudrna D."/>
            <person name="Lee S."/>
            <person name="Talag J."/>
            <person name="Welchert J."/>
            <person name="Wing R.A."/>
        </authorList>
    </citation>
    <scope>NUCLEOTIDE SEQUENCE [LARGE SCALE GENOMIC DNA]</scope>
</reference>
<keyword evidence="3" id="KW-1185">Reference proteome</keyword>
<sequence length="224" mass="23449">MASRTVTMAAVAPEPSRADGVEGGGGGSRALSRGWRRGDEGGDAGGGPRALPSQMASRTATTVVAAAPEPSRHGWGRGQRWRWLPSPLLQMASRMAVPEPPVVNSVQDGVGSRALPRRMARRRWLPNPPARMVSREAAAAPEPSLADGIEDEGGDAGGGPRALPSQMASRTATTVAVAAPEPSRHGWGRGQRWRWLPSPLLQMASRMAAPEPPVVNSVQDGVVS</sequence>
<dbReference type="Gramene" id="OGLUM06G06970.1">
    <property type="protein sequence ID" value="OGLUM06G06970.1"/>
    <property type="gene ID" value="OGLUM06G06970"/>
</dbReference>
<accession>A0A0E0A6G4</accession>
<organism evidence="2">
    <name type="scientific">Oryza glumipatula</name>
    <dbReference type="NCBI Taxonomy" id="40148"/>
    <lineage>
        <taxon>Eukaryota</taxon>
        <taxon>Viridiplantae</taxon>
        <taxon>Streptophyta</taxon>
        <taxon>Embryophyta</taxon>
        <taxon>Tracheophyta</taxon>
        <taxon>Spermatophyta</taxon>
        <taxon>Magnoliopsida</taxon>
        <taxon>Liliopsida</taxon>
        <taxon>Poales</taxon>
        <taxon>Poaceae</taxon>
        <taxon>BOP clade</taxon>
        <taxon>Oryzoideae</taxon>
        <taxon>Oryzeae</taxon>
        <taxon>Oryzinae</taxon>
        <taxon>Oryza</taxon>
    </lineage>
</organism>
<dbReference type="AlphaFoldDB" id="A0A0E0A6G4"/>
<dbReference type="HOGENOM" id="CLU_122137_0_0_1"/>
<evidence type="ECO:0000313" key="3">
    <source>
        <dbReference type="Proteomes" id="UP000026961"/>
    </source>
</evidence>
<evidence type="ECO:0000313" key="2">
    <source>
        <dbReference type="EnsemblPlants" id="OGLUM06G06970.1"/>
    </source>
</evidence>
<protein>
    <submittedName>
        <fullName evidence="2">Uncharacterized protein</fullName>
    </submittedName>
</protein>
<dbReference type="EnsemblPlants" id="OGLUM06G06970.1">
    <property type="protein sequence ID" value="OGLUM06G06970.1"/>
    <property type="gene ID" value="OGLUM06G06970"/>
</dbReference>
<reference evidence="2" key="1">
    <citation type="submission" date="2015-04" db="UniProtKB">
        <authorList>
            <consortium name="EnsemblPlants"/>
        </authorList>
    </citation>
    <scope>IDENTIFICATION</scope>
</reference>
<proteinExistence type="predicted"/>
<feature type="region of interest" description="Disordered" evidence="1">
    <location>
        <begin position="1"/>
        <end position="79"/>
    </location>
</feature>
<name>A0A0E0A6G4_9ORYZ</name>
<dbReference type="Proteomes" id="UP000026961">
    <property type="component" value="Chromosome 6"/>
</dbReference>